<keyword evidence="2" id="KW-1185">Reference proteome</keyword>
<organism evidence="1 2">
    <name type="scientific">Durusdinium trenchii</name>
    <dbReference type="NCBI Taxonomy" id="1381693"/>
    <lineage>
        <taxon>Eukaryota</taxon>
        <taxon>Sar</taxon>
        <taxon>Alveolata</taxon>
        <taxon>Dinophyceae</taxon>
        <taxon>Suessiales</taxon>
        <taxon>Symbiodiniaceae</taxon>
        <taxon>Durusdinium</taxon>
    </lineage>
</organism>
<comment type="caution">
    <text evidence="1">The sequence shown here is derived from an EMBL/GenBank/DDBJ whole genome shotgun (WGS) entry which is preliminary data.</text>
</comment>
<reference evidence="1 2" key="1">
    <citation type="submission" date="2024-02" db="EMBL/GenBank/DDBJ databases">
        <authorList>
            <person name="Chen Y."/>
            <person name="Shah S."/>
            <person name="Dougan E. K."/>
            <person name="Thang M."/>
            <person name="Chan C."/>
        </authorList>
    </citation>
    <scope>NUCLEOTIDE SEQUENCE [LARGE SCALE GENOMIC DNA]</scope>
</reference>
<sequence length="162" mass="18471">MPVCCVRHQLQQLLAIMNDLDSCAALMFAARTMLFRDALVRPSCQGLVRWISGESPQCPYRWIVALSPVPMHLDEQLGVLLQIFGVQQIDRVSFEEIHVPLYSMKTLMDLMALKRCKLQVTLLEAGPVTDSLQQARAPMRMVPSRWPSKKIPKRGRGHSRFQ</sequence>
<protein>
    <submittedName>
        <fullName evidence="1">Uncharacterized protein</fullName>
    </submittedName>
</protein>
<evidence type="ECO:0000313" key="1">
    <source>
        <dbReference type="EMBL" id="CAK9105911.1"/>
    </source>
</evidence>
<accession>A0ABP0S0P2</accession>
<gene>
    <name evidence="1" type="ORF">SCF082_LOCUS49350</name>
</gene>
<evidence type="ECO:0000313" key="2">
    <source>
        <dbReference type="Proteomes" id="UP001642464"/>
    </source>
</evidence>
<dbReference type="EMBL" id="CAXAMM010042638">
    <property type="protein sequence ID" value="CAK9105911.1"/>
    <property type="molecule type" value="Genomic_DNA"/>
</dbReference>
<name>A0ABP0S0P2_9DINO</name>
<proteinExistence type="predicted"/>
<dbReference type="Proteomes" id="UP001642464">
    <property type="component" value="Unassembled WGS sequence"/>
</dbReference>